<dbReference type="Pfam" id="PF13377">
    <property type="entry name" value="Peripla_BP_3"/>
    <property type="match status" value="1"/>
</dbReference>
<evidence type="ECO:0000259" key="4">
    <source>
        <dbReference type="PROSITE" id="PS50932"/>
    </source>
</evidence>
<dbReference type="Proteomes" id="UP000598196">
    <property type="component" value="Unassembled WGS sequence"/>
</dbReference>
<dbReference type="InterPro" id="IPR000843">
    <property type="entry name" value="HTH_LacI"/>
</dbReference>
<dbReference type="AlphaFoldDB" id="A0A917YJA8"/>
<dbReference type="InterPro" id="IPR010982">
    <property type="entry name" value="Lambda_DNA-bd_dom_sf"/>
</dbReference>
<proteinExistence type="predicted"/>
<dbReference type="EMBL" id="BMLP01000001">
    <property type="protein sequence ID" value="GGO30023.1"/>
    <property type="molecule type" value="Genomic_DNA"/>
</dbReference>
<dbReference type="PANTHER" id="PTHR30146">
    <property type="entry name" value="LACI-RELATED TRANSCRIPTIONAL REPRESSOR"/>
    <property type="match status" value="1"/>
</dbReference>
<dbReference type="GO" id="GO:0000976">
    <property type="term" value="F:transcription cis-regulatory region binding"/>
    <property type="evidence" value="ECO:0007669"/>
    <property type="project" value="TreeGrafter"/>
</dbReference>
<organism evidence="5 6">
    <name type="scientific">Gemmobacter aquaticus</name>
    <dbReference type="NCBI Taxonomy" id="490185"/>
    <lineage>
        <taxon>Bacteria</taxon>
        <taxon>Pseudomonadati</taxon>
        <taxon>Pseudomonadota</taxon>
        <taxon>Alphaproteobacteria</taxon>
        <taxon>Rhodobacterales</taxon>
        <taxon>Paracoccaceae</taxon>
        <taxon>Gemmobacter</taxon>
    </lineage>
</organism>
<evidence type="ECO:0000256" key="3">
    <source>
        <dbReference type="ARBA" id="ARBA00023163"/>
    </source>
</evidence>
<keyword evidence="3" id="KW-0804">Transcription</keyword>
<dbReference type="InterPro" id="IPR028082">
    <property type="entry name" value="Peripla_BP_I"/>
</dbReference>
<dbReference type="OrthoDB" id="234496at2"/>
<reference evidence="5 6" key="1">
    <citation type="journal article" date="2014" name="Int. J. Syst. Evol. Microbiol.">
        <title>Complete genome sequence of Corynebacterium casei LMG S-19264T (=DSM 44701T), isolated from a smear-ripened cheese.</title>
        <authorList>
            <consortium name="US DOE Joint Genome Institute (JGI-PGF)"/>
            <person name="Walter F."/>
            <person name="Albersmeier A."/>
            <person name="Kalinowski J."/>
            <person name="Ruckert C."/>
        </authorList>
    </citation>
    <scope>NUCLEOTIDE SEQUENCE [LARGE SCALE GENOMIC DNA]</scope>
    <source>
        <strain evidence="5 6">CGMCC 1.7029</strain>
    </source>
</reference>
<dbReference type="Gene3D" id="1.10.260.40">
    <property type="entry name" value="lambda repressor-like DNA-binding domains"/>
    <property type="match status" value="1"/>
</dbReference>
<accession>A0A917YJA8</accession>
<sequence>MSQEPSHHRPKTIADVARAAGVSPMTVSKVLRGTGRISEETRARVRRLVDEMGYVPNSLAGALSSQTSRLVGVLIPSVSDQVYAEVLSGINAVLNPRGLTGLIGETFFDPSTEERLIRTMLSMQPAGLIISGGINRTAAALRLLRQGGPRSVQIWDGDRPDLDATVGLSHVAVGQLAAQTFLSVGLRDCCYVGAELARDLCAAQRCEGFLSTLRQAGAAARSITADDLPRNAEGGRILTERLLGQGPLPAAIHYLNDAMATGGLRALLAAGIAVPDAVSVIGFNGTSLRHAIRTRLTTIEVPLAEVGRRAAEAVIRQDHPAEPVRVELVGLHLNPGTTVRGLA</sequence>
<evidence type="ECO:0000313" key="5">
    <source>
        <dbReference type="EMBL" id="GGO30023.1"/>
    </source>
</evidence>
<keyword evidence="1" id="KW-0805">Transcription regulation</keyword>
<dbReference type="Gene3D" id="3.40.50.2300">
    <property type="match status" value="2"/>
</dbReference>
<protein>
    <submittedName>
        <fullName evidence="5">LacI family transcriptional regulator</fullName>
    </submittedName>
</protein>
<feature type="domain" description="HTH lacI-type" evidence="4">
    <location>
        <begin position="11"/>
        <end position="65"/>
    </location>
</feature>
<keyword evidence="2" id="KW-0238">DNA-binding</keyword>
<dbReference type="Pfam" id="PF00356">
    <property type="entry name" value="LacI"/>
    <property type="match status" value="1"/>
</dbReference>
<dbReference type="InterPro" id="IPR046335">
    <property type="entry name" value="LacI/GalR-like_sensor"/>
</dbReference>
<evidence type="ECO:0000256" key="1">
    <source>
        <dbReference type="ARBA" id="ARBA00023015"/>
    </source>
</evidence>
<dbReference type="PROSITE" id="PS50932">
    <property type="entry name" value="HTH_LACI_2"/>
    <property type="match status" value="1"/>
</dbReference>
<dbReference type="CDD" id="cd01392">
    <property type="entry name" value="HTH_LacI"/>
    <property type="match status" value="1"/>
</dbReference>
<keyword evidence="6" id="KW-1185">Reference proteome</keyword>
<dbReference type="PANTHER" id="PTHR30146:SF33">
    <property type="entry name" value="TRANSCRIPTIONAL REGULATOR"/>
    <property type="match status" value="1"/>
</dbReference>
<dbReference type="RefSeq" id="WP_146284846.1">
    <property type="nucleotide sequence ID" value="NZ_BMLP01000001.1"/>
</dbReference>
<dbReference type="GO" id="GO:0003700">
    <property type="term" value="F:DNA-binding transcription factor activity"/>
    <property type="evidence" value="ECO:0007669"/>
    <property type="project" value="TreeGrafter"/>
</dbReference>
<dbReference type="SUPFAM" id="SSF53822">
    <property type="entry name" value="Periplasmic binding protein-like I"/>
    <property type="match status" value="1"/>
</dbReference>
<dbReference type="SUPFAM" id="SSF47413">
    <property type="entry name" value="lambda repressor-like DNA-binding domains"/>
    <property type="match status" value="1"/>
</dbReference>
<dbReference type="CDD" id="cd01575">
    <property type="entry name" value="PBP1_GntR"/>
    <property type="match status" value="1"/>
</dbReference>
<evidence type="ECO:0000313" key="6">
    <source>
        <dbReference type="Proteomes" id="UP000598196"/>
    </source>
</evidence>
<evidence type="ECO:0000256" key="2">
    <source>
        <dbReference type="ARBA" id="ARBA00023125"/>
    </source>
</evidence>
<name>A0A917YJA8_9RHOB</name>
<dbReference type="PROSITE" id="PS00356">
    <property type="entry name" value="HTH_LACI_1"/>
    <property type="match status" value="1"/>
</dbReference>
<gene>
    <name evidence="5" type="ORF">GCM10010991_14510</name>
</gene>
<dbReference type="SMART" id="SM00354">
    <property type="entry name" value="HTH_LACI"/>
    <property type="match status" value="1"/>
</dbReference>
<comment type="caution">
    <text evidence="5">The sequence shown here is derived from an EMBL/GenBank/DDBJ whole genome shotgun (WGS) entry which is preliminary data.</text>
</comment>